<keyword evidence="4" id="KW-0808">Transferase</keyword>
<comment type="caution">
    <text evidence="11">The sequence shown here is derived from an EMBL/GenBank/DDBJ whole genome shotgun (WGS) entry which is preliminary data.</text>
</comment>
<keyword evidence="5 10" id="KW-0812">Transmembrane</keyword>
<comment type="subcellular location">
    <subcellularLocation>
        <location evidence="1 10">Golgi apparatus membrane</location>
        <topology evidence="1 10">Single-pass type II membrane protein</topology>
    </subcellularLocation>
</comment>
<dbReference type="EMBL" id="CAJNON010000199">
    <property type="protein sequence ID" value="CAF1095124.1"/>
    <property type="molecule type" value="Genomic_DNA"/>
</dbReference>
<proteinExistence type="inferred from homology"/>
<dbReference type="Pfam" id="PF01762">
    <property type="entry name" value="Galactosyl_T"/>
    <property type="match status" value="1"/>
</dbReference>
<dbReference type="Proteomes" id="UP000663891">
    <property type="component" value="Unassembled WGS sequence"/>
</dbReference>
<dbReference type="Gene3D" id="3.90.550.50">
    <property type="match status" value="1"/>
</dbReference>
<gene>
    <name evidence="11" type="ORF">VCS650_LOCUS19779</name>
</gene>
<dbReference type="GO" id="GO:0016758">
    <property type="term" value="F:hexosyltransferase activity"/>
    <property type="evidence" value="ECO:0007669"/>
    <property type="project" value="InterPro"/>
</dbReference>
<dbReference type="GO" id="GO:0006493">
    <property type="term" value="P:protein O-linked glycosylation"/>
    <property type="evidence" value="ECO:0007669"/>
    <property type="project" value="TreeGrafter"/>
</dbReference>
<evidence type="ECO:0000256" key="2">
    <source>
        <dbReference type="ARBA" id="ARBA00008661"/>
    </source>
</evidence>
<keyword evidence="6 10" id="KW-0735">Signal-anchor</keyword>
<organism evidence="11 12">
    <name type="scientific">Adineta steineri</name>
    <dbReference type="NCBI Taxonomy" id="433720"/>
    <lineage>
        <taxon>Eukaryota</taxon>
        <taxon>Metazoa</taxon>
        <taxon>Spiralia</taxon>
        <taxon>Gnathifera</taxon>
        <taxon>Rotifera</taxon>
        <taxon>Eurotatoria</taxon>
        <taxon>Bdelloidea</taxon>
        <taxon>Adinetida</taxon>
        <taxon>Adinetidae</taxon>
        <taxon>Adineta</taxon>
    </lineage>
</organism>
<evidence type="ECO:0000256" key="4">
    <source>
        <dbReference type="ARBA" id="ARBA00022679"/>
    </source>
</evidence>
<evidence type="ECO:0000256" key="8">
    <source>
        <dbReference type="ARBA" id="ARBA00023034"/>
    </source>
</evidence>
<dbReference type="PANTHER" id="PTHR11214">
    <property type="entry name" value="BETA-1,3-N-ACETYLGLUCOSAMINYLTRANSFERASE"/>
    <property type="match status" value="1"/>
</dbReference>
<evidence type="ECO:0000256" key="6">
    <source>
        <dbReference type="ARBA" id="ARBA00022968"/>
    </source>
</evidence>
<dbReference type="OrthoDB" id="5957813at2759"/>
<evidence type="ECO:0000256" key="10">
    <source>
        <dbReference type="RuleBase" id="RU363063"/>
    </source>
</evidence>
<evidence type="ECO:0000256" key="7">
    <source>
        <dbReference type="ARBA" id="ARBA00022989"/>
    </source>
</evidence>
<feature type="transmembrane region" description="Helical" evidence="10">
    <location>
        <begin position="12"/>
        <end position="33"/>
    </location>
</feature>
<keyword evidence="3 10" id="KW-0328">Glycosyltransferase</keyword>
<evidence type="ECO:0000256" key="3">
    <source>
        <dbReference type="ARBA" id="ARBA00022676"/>
    </source>
</evidence>
<evidence type="ECO:0000256" key="5">
    <source>
        <dbReference type="ARBA" id="ARBA00022692"/>
    </source>
</evidence>
<comment type="similarity">
    <text evidence="2 10">Belongs to the glycosyltransferase 31 family.</text>
</comment>
<dbReference type="AlphaFoldDB" id="A0A814NS59"/>
<evidence type="ECO:0000313" key="11">
    <source>
        <dbReference type="EMBL" id="CAF1095124.1"/>
    </source>
</evidence>
<evidence type="ECO:0000313" key="12">
    <source>
        <dbReference type="Proteomes" id="UP000663891"/>
    </source>
</evidence>
<keyword evidence="8 10" id="KW-0333">Golgi apparatus</keyword>
<sequence length="373" mass="42806">MFVGYYGRRRLKTLFISFVTSLILVFIVKKFIFSSHSDHVNIRKQISKKNISKSNETLKQITLAPLLQSAEDKPTDFLSSFKFTNSPYLDLSSKLPLIIPIIVLSKASNIEIRDAIRRTWGTDRLYANTTIQYKVFFLVGIDDSLLKRIQSEQILFDDVIQVSVSDLSSFIAYKEFSAMLWVRKYLPNAPYYIKSEDDIIMNINAIINKLLPTIEPYMKKSLIVGWFAREHSVDRGSYQKFINAAIPPLTIDLNYAMNSFYIITSEACDHMLDFMNKVNNIMYPGDPFITGILREAAHIEIKNLAKSTEYFRYETGNGACNEAFETNPKLLFCTTISSSLSSKSSTTHSVSEYFEVWNTLLNQNQIIINNIKQ</sequence>
<dbReference type="InterPro" id="IPR002659">
    <property type="entry name" value="Glyco_trans_31"/>
</dbReference>
<accession>A0A814NS59</accession>
<dbReference type="GO" id="GO:0000139">
    <property type="term" value="C:Golgi membrane"/>
    <property type="evidence" value="ECO:0007669"/>
    <property type="project" value="UniProtKB-SubCell"/>
</dbReference>
<dbReference type="PANTHER" id="PTHR11214:SF3">
    <property type="entry name" value="BETA-1,3-GALACTOSYLTRANSFERASE 6"/>
    <property type="match status" value="1"/>
</dbReference>
<keyword evidence="9 10" id="KW-0472">Membrane</keyword>
<reference evidence="11" key="1">
    <citation type="submission" date="2021-02" db="EMBL/GenBank/DDBJ databases">
        <authorList>
            <person name="Nowell W R."/>
        </authorList>
    </citation>
    <scope>NUCLEOTIDE SEQUENCE</scope>
</reference>
<name>A0A814NS59_9BILA</name>
<evidence type="ECO:0000256" key="9">
    <source>
        <dbReference type="ARBA" id="ARBA00023136"/>
    </source>
</evidence>
<protein>
    <recommendedName>
        <fullName evidence="10">Hexosyltransferase</fullName>
        <ecNumber evidence="10">2.4.1.-</ecNumber>
    </recommendedName>
</protein>
<evidence type="ECO:0000256" key="1">
    <source>
        <dbReference type="ARBA" id="ARBA00004323"/>
    </source>
</evidence>
<keyword evidence="7 10" id="KW-1133">Transmembrane helix</keyword>
<dbReference type="EC" id="2.4.1.-" evidence="10"/>